<protein>
    <submittedName>
        <fullName evidence="1">Uncharacterized protein</fullName>
    </submittedName>
</protein>
<reference evidence="1 2" key="1">
    <citation type="submission" date="2016-12" db="EMBL/GenBank/DDBJ databases">
        <title>The whole genome sequencing and assembly of Bacillus cohnii DSM 6307T strain.</title>
        <authorList>
            <person name="Lee Y.-J."/>
            <person name="Yi H."/>
            <person name="Bahn Y.-S."/>
            <person name="Kim J.F."/>
            <person name="Lee D.-W."/>
        </authorList>
    </citation>
    <scope>NUCLEOTIDE SEQUENCE [LARGE SCALE GENOMIC DNA]</scope>
    <source>
        <strain evidence="1 2">DSM 6307</strain>
    </source>
</reference>
<evidence type="ECO:0000313" key="1">
    <source>
        <dbReference type="EMBL" id="AST92997.1"/>
    </source>
</evidence>
<evidence type="ECO:0000313" key="2">
    <source>
        <dbReference type="Proteomes" id="UP000215224"/>
    </source>
</evidence>
<dbReference type="STRING" id="1314751.GCA_001591425_00818"/>
<name>A0A223KUG5_9BACI</name>
<accession>A0A223KUG5</accession>
<dbReference type="KEGG" id="bcoh:BC6307_17880"/>
<sequence>MIKFKIVSVNTTLSETDEVSSVRVHYNGSDETRSINISGNMVLSPEEYVGNDAIPSLKSIIKNKVIEQLQSTK</sequence>
<organism evidence="1 2">
    <name type="scientific">Sutcliffiella cohnii</name>
    <dbReference type="NCBI Taxonomy" id="33932"/>
    <lineage>
        <taxon>Bacteria</taxon>
        <taxon>Bacillati</taxon>
        <taxon>Bacillota</taxon>
        <taxon>Bacilli</taxon>
        <taxon>Bacillales</taxon>
        <taxon>Bacillaceae</taxon>
        <taxon>Sutcliffiella</taxon>
    </lineage>
</organism>
<gene>
    <name evidence="1" type="ORF">BC6307_17880</name>
</gene>
<dbReference type="EMBL" id="CP018866">
    <property type="protein sequence ID" value="AST92997.1"/>
    <property type="molecule type" value="Genomic_DNA"/>
</dbReference>
<dbReference type="RefSeq" id="WP_066412467.1">
    <property type="nucleotide sequence ID" value="NZ_CP018866.1"/>
</dbReference>
<proteinExistence type="predicted"/>
<dbReference type="AlphaFoldDB" id="A0A223KUG5"/>
<dbReference type="Proteomes" id="UP000215224">
    <property type="component" value="Chromosome"/>
</dbReference>
<keyword evidence="2" id="KW-1185">Reference proteome</keyword>